<dbReference type="InterPro" id="IPR008651">
    <property type="entry name" value="Uncharacterised_HicB"/>
</dbReference>
<dbReference type="RefSeq" id="WP_177215549.1">
    <property type="nucleotide sequence ID" value="NZ_FOGI01000005.1"/>
</dbReference>
<evidence type="ECO:0008006" key="3">
    <source>
        <dbReference type="Google" id="ProtNLM"/>
    </source>
</evidence>
<dbReference type="InterPro" id="IPR013321">
    <property type="entry name" value="Arc_rbn_hlx_hlx"/>
</dbReference>
<dbReference type="GO" id="GO:0006355">
    <property type="term" value="P:regulation of DNA-templated transcription"/>
    <property type="evidence" value="ECO:0007669"/>
    <property type="project" value="InterPro"/>
</dbReference>
<dbReference type="InterPro" id="IPR010985">
    <property type="entry name" value="Ribbon_hlx_hlx"/>
</dbReference>
<accession>A0A1H9RW75</accession>
<dbReference type="AlphaFoldDB" id="A0A1H9RW75"/>
<dbReference type="Proteomes" id="UP000199051">
    <property type="component" value="Unassembled WGS sequence"/>
</dbReference>
<dbReference type="Pfam" id="PF05534">
    <property type="entry name" value="HicB"/>
    <property type="match status" value="1"/>
</dbReference>
<evidence type="ECO:0000313" key="2">
    <source>
        <dbReference type="Proteomes" id="UP000199051"/>
    </source>
</evidence>
<dbReference type="EMBL" id="FOGI01000005">
    <property type="protein sequence ID" value="SER76887.1"/>
    <property type="molecule type" value="Genomic_DNA"/>
</dbReference>
<protein>
    <recommendedName>
        <fullName evidence="3">HicB family protein</fullName>
    </recommendedName>
</protein>
<organism evidence="1 2">
    <name type="scientific">Actinokineospora terrae</name>
    <dbReference type="NCBI Taxonomy" id="155974"/>
    <lineage>
        <taxon>Bacteria</taxon>
        <taxon>Bacillati</taxon>
        <taxon>Actinomycetota</taxon>
        <taxon>Actinomycetes</taxon>
        <taxon>Pseudonocardiales</taxon>
        <taxon>Pseudonocardiaceae</taxon>
        <taxon>Actinokineospora</taxon>
    </lineage>
</organism>
<keyword evidence="2" id="KW-1185">Reference proteome</keyword>
<dbReference type="STRING" id="155974.SAMN04487818_105126"/>
<evidence type="ECO:0000313" key="1">
    <source>
        <dbReference type="EMBL" id="SER76887.1"/>
    </source>
</evidence>
<sequence length="95" mass="10101">MKQLITRVDDGLHARLKARAAGTNRSVNDLVVEALVAVLDGGENRRAVRERARAAGLLVVPEVTGPVDARDEVIAATRDSGDAISSALDEERSAR</sequence>
<name>A0A1H9RW75_9PSEU</name>
<proteinExistence type="predicted"/>
<dbReference type="SUPFAM" id="SSF47598">
    <property type="entry name" value="Ribbon-helix-helix"/>
    <property type="match status" value="1"/>
</dbReference>
<dbReference type="Gene3D" id="1.10.1220.10">
    <property type="entry name" value="Met repressor-like"/>
    <property type="match status" value="1"/>
</dbReference>
<reference evidence="2" key="1">
    <citation type="submission" date="2016-10" db="EMBL/GenBank/DDBJ databases">
        <authorList>
            <person name="Varghese N."/>
            <person name="Submissions S."/>
        </authorList>
    </citation>
    <scope>NUCLEOTIDE SEQUENCE [LARGE SCALE GENOMIC DNA]</scope>
    <source>
        <strain evidence="2">DSM 44260</strain>
    </source>
</reference>
<gene>
    <name evidence="1" type="ORF">SAMN04487818_105126</name>
</gene>